<proteinExistence type="predicted"/>
<dbReference type="RefSeq" id="WP_074841213.1">
    <property type="nucleotide sequence ID" value="NZ_CP047056.1"/>
</dbReference>
<keyword evidence="2 5" id="KW-0238">DNA-binding</keyword>
<dbReference type="InterPro" id="IPR036390">
    <property type="entry name" value="WH_DNA-bd_sf"/>
</dbReference>
<dbReference type="PANTHER" id="PTHR42756:SF1">
    <property type="entry name" value="TRANSCRIPTIONAL REPRESSOR OF EMRAB OPERON"/>
    <property type="match status" value="1"/>
</dbReference>
<dbReference type="Proteomes" id="UP000243374">
    <property type="component" value="Unassembled WGS sequence"/>
</dbReference>
<dbReference type="PROSITE" id="PS50995">
    <property type="entry name" value="HTH_MARR_2"/>
    <property type="match status" value="1"/>
</dbReference>
<evidence type="ECO:0000259" key="4">
    <source>
        <dbReference type="PROSITE" id="PS50995"/>
    </source>
</evidence>
<dbReference type="OrthoDB" id="6196575at2"/>
<dbReference type="Pfam" id="PF01047">
    <property type="entry name" value="MarR"/>
    <property type="match status" value="1"/>
</dbReference>
<keyword evidence="1" id="KW-0805">Transcription regulation</keyword>
<gene>
    <name evidence="5" type="ORF">SAMN04487865_104616</name>
</gene>
<organism evidence="5 6">
    <name type="scientific">Succinivibrio dextrinosolvens</name>
    <dbReference type="NCBI Taxonomy" id="83771"/>
    <lineage>
        <taxon>Bacteria</taxon>
        <taxon>Pseudomonadati</taxon>
        <taxon>Pseudomonadota</taxon>
        <taxon>Gammaproteobacteria</taxon>
        <taxon>Aeromonadales</taxon>
        <taxon>Succinivibrionaceae</taxon>
        <taxon>Succinivibrio</taxon>
    </lineage>
</organism>
<dbReference type="InterPro" id="IPR000835">
    <property type="entry name" value="HTH_MarR-typ"/>
</dbReference>
<dbReference type="InterPro" id="IPR036388">
    <property type="entry name" value="WH-like_DNA-bd_sf"/>
</dbReference>
<sequence length="141" mass="16053">MKHCIVALSSTLHRFAREFLERQLKENGLKGIVPSHGDILASLYQKQTLTMQELAGRINRTKATTTVLVDKLEKLELVSRVKSEKDSRVYLVSLTEKGKSYEQLFNQIAENMNSRVMNNLTEDEANLLENLLTRAISGFNK</sequence>
<protein>
    <submittedName>
        <fullName evidence="5">DNA-binding transcriptional regulator, MarR family</fullName>
    </submittedName>
</protein>
<dbReference type="SMART" id="SM00347">
    <property type="entry name" value="HTH_MARR"/>
    <property type="match status" value="1"/>
</dbReference>
<feature type="domain" description="HTH marR-type" evidence="4">
    <location>
        <begin position="5"/>
        <end position="137"/>
    </location>
</feature>
<evidence type="ECO:0000256" key="1">
    <source>
        <dbReference type="ARBA" id="ARBA00023015"/>
    </source>
</evidence>
<dbReference type="AlphaFoldDB" id="A0A662ZAY0"/>
<dbReference type="GO" id="GO:0003700">
    <property type="term" value="F:DNA-binding transcription factor activity"/>
    <property type="evidence" value="ECO:0007669"/>
    <property type="project" value="InterPro"/>
</dbReference>
<dbReference type="PANTHER" id="PTHR42756">
    <property type="entry name" value="TRANSCRIPTIONAL REGULATOR, MARR"/>
    <property type="match status" value="1"/>
</dbReference>
<dbReference type="GO" id="GO:0003677">
    <property type="term" value="F:DNA binding"/>
    <property type="evidence" value="ECO:0007669"/>
    <property type="project" value="UniProtKB-KW"/>
</dbReference>
<evidence type="ECO:0000313" key="5">
    <source>
        <dbReference type="EMBL" id="SFK26705.1"/>
    </source>
</evidence>
<dbReference type="Gene3D" id="1.10.10.10">
    <property type="entry name" value="Winged helix-like DNA-binding domain superfamily/Winged helix DNA-binding domain"/>
    <property type="match status" value="1"/>
</dbReference>
<evidence type="ECO:0000256" key="3">
    <source>
        <dbReference type="ARBA" id="ARBA00023163"/>
    </source>
</evidence>
<keyword evidence="6" id="KW-1185">Reference proteome</keyword>
<accession>A0A662ZAY0</accession>
<name>A0A662ZAY0_9GAMM</name>
<dbReference type="EMBL" id="FOSF01000046">
    <property type="protein sequence ID" value="SFK26705.1"/>
    <property type="molecule type" value="Genomic_DNA"/>
</dbReference>
<reference evidence="5 6" key="1">
    <citation type="submission" date="2016-10" db="EMBL/GenBank/DDBJ databases">
        <authorList>
            <person name="Varghese N."/>
            <person name="Submissions S."/>
        </authorList>
    </citation>
    <scope>NUCLEOTIDE SEQUENCE [LARGE SCALE GENOMIC DNA]</scope>
    <source>
        <strain evidence="5 6">22B</strain>
    </source>
</reference>
<dbReference type="SUPFAM" id="SSF46785">
    <property type="entry name" value="Winged helix' DNA-binding domain"/>
    <property type="match status" value="1"/>
</dbReference>
<keyword evidence="3" id="KW-0804">Transcription</keyword>
<evidence type="ECO:0000256" key="2">
    <source>
        <dbReference type="ARBA" id="ARBA00023125"/>
    </source>
</evidence>
<dbReference type="PRINTS" id="PR00598">
    <property type="entry name" value="HTHMARR"/>
</dbReference>
<evidence type="ECO:0000313" key="6">
    <source>
        <dbReference type="Proteomes" id="UP000243374"/>
    </source>
</evidence>